<name>A0A814UXC0_ADIRI</name>
<sequence length="588" mass="66239">MPRPESKSRARHSQRQRLTNLSRSTSRSVSKENETSESSIKTSFLTSTPVSSTVANTMFNATILSPISSNLQISLKSQEYSMSISPPMTRSSSTKQKTNEQFVGPSSKKIQTYAQQSQLVQDNDEHDFYQVIHNSFLLELMRNTICQSCFHNWNGIMRLTKREGLYCSTEFECQCSNIVRCNSSSQSTSTRYRDINIRSVLAANLSGVGYAGLTKICGALNIPPPIEEEYFVKLMEDIVPIVQQHQQESMKNAVDEACQIAGSRNLTVSGDGSWQKRGFASLNGVAAVLSSCVTPKVLDIERMSKKCTVCDGALSIKEKSRQQYEEIISNHNCQINFKGSSGAMEVDGIHRLFTRSISLYNVKYVNYIGDGDTKTMVKLTDEPPYPDIVVQKIEDINHWCKKMKHRLEKIKNEMKTVVIDGKKGISGAGRMTENMIINFKYYYRQAIVRNKTNLEEMVKSVWAIFKHKASTNNEPHHEWCDPIYCGYLRALLEGKEYDHTPHSLSHGVMKAIRPVFEESASPDVLKKVLHGSSQNPNESFHSVLWSMAPKRRYSSGTILDLCVALSVAVFNDGYQSLQKLLENLCGEC</sequence>
<comment type="caution">
    <text evidence="3">The sequence shown here is derived from an EMBL/GenBank/DDBJ whole genome shotgun (WGS) entry which is preliminary data.</text>
</comment>
<evidence type="ECO:0000313" key="3">
    <source>
        <dbReference type="EMBL" id="CAF1183467.1"/>
    </source>
</evidence>
<dbReference type="PANTHER" id="PTHR31751">
    <property type="entry name" value="SI:CH211-108C17.2-RELATED-RELATED"/>
    <property type="match status" value="1"/>
</dbReference>
<evidence type="ECO:0000313" key="5">
    <source>
        <dbReference type="Proteomes" id="UP000663828"/>
    </source>
</evidence>
<evidence type="ECO:0000259" key="2">
    <source>
        <dbReference type="Pfam" id="PF20700"/>
    </source>
</evidence>
<dbReference type="AlphaFoldDB" id="A0A814UXC0"/>
<evidence type="ECO:0000256" key="1">
    <source>
        <dbReference type="SAM" id="MobiDB-lite"/>
    </source>
</evidence>
<dbReference type="PANTHER" id="PTHR31751:SF42">
    <property type="entry name" value="PROTEIN CBG10204"/>
    <property type="match status" value="1"/>
</dbReference>
<keyword evidence="5" id="KW-1185">Reference proteome</keyword>
<dbReference type="InterPro" id="IPR049012">
    <property type="entry name" value="Mutator_transp_dom"/>
</dbReference>
<feature type="compositionally biased region" description="Polar residues" evidence="1">
    <location>
        <begin position="36"/>
        <end position="46"/>
    </location>
</feature>
<accession>A0A814UXC0</accession>
<reference evidence="3" key="1">
    <citation type="submission" date="2021-02" db="EMBL/GenBank/DDBJ databases">
        <authorList>
            <person name="Nowell W R."/>
        </authorList>
    </citation>
    <scope>NUCLEOTIDE SEQUENCE</scope>
</reference>
<dbReference type="OrthoDB" id="10060618at2759"/>
<organism evidence="3 6">
    <name type="scientific">Adineta ricciae</name>
    <name type="common">Rotifer</name>
    <dbReference type="NCBI Taxonomy" id="249248"/>
    <lineage>
        <taxon>Eukaryota</taxon>
        <taxon>Metazoa</taxon>
        <taxon>Spiralia</taxon>
        <taxon>Gnathifera</taxon>
        <taxon>Rotifera</taxon>
        <taxon>Eurotatoria</taxon>
        <taxon>Bdelloidea</taxon>
        <taxon>Adinetida</taxon>
        <taxon>Adinetidae</taxon>
        <taxon>Adineta</taxon>
    </lineage>
</organism>
<gene>
    <name evidence="3" type="ORF">EDS130_LOCUS24381</name>
    <name evidence="4" type="ORF">XAT740_LOCUS45373</name>
</gene>
<dbReference type="EMBL" id="CAJNOJ010000138">
    <property type="protein sequence ID" value="CAF1183467.1"/>
    <property type="molecule type" value="Genomic_DNA"/>
</dbReference>
<evidence type="ECO:0000313" key="4">
    <source>
        <dbReference type="EMBL" id="CAF1579790.1"/>
    </source>
</evidence>
<dbReference type="EMBL" id="CAJNOR010005912">
    <property type="protein sequence ID" value="CAF1579790.1"/>
    <property type="molecule type" value="Genomic_DNA"/>
</dbReference>
<dbReference type="Proteomes" id="UP000663828">
    <property type="component" value="Unassembled WGS sequence"/>
</dbReference>
<proteinExistence type="predicted"/>
<protein>
    <recommendedName>
        <fullName evidence="2">Mutator-like transposase domain-containing protein</fullName>
    </recommendedName>
</protein>
<dbReference type="Pfam" id="PF20700">
    <property type="entry name" value="Mutator"/>
    <property type="match status" value="1"/>
</dbReference>
<dbReference type="Proteomes" id="UP000663852">
    <property type="component" value="Unassembled WGS sequence"/>
</dbReference>
<evidence type="ECO:0000313" key="6">
    <source>
        <dbReference type="Proteomes" id="UP000663852"/>
    </source>
</evidence>
<feature type="region of interest" description="Disordered" evidence="1">
    <location>
        <begin position="1"/>
        <end position="46"/>
    </location>
</feature>
<feature type="compositionally biased region" description="Low complexity" evidence="1">
    <location>
        <begin position="16"/>
        <end position="28"/>
    </location>
</feature>
<feature type="domain" description="Mutator-like transposase" evidence="2">
    <location>
        <begin position="137"/>
        <end position="481"/>
    </location>
</feature>